<evidence type="ECO:0000256" key="2">
    <source>
        <dbReference type="SAM" id="SignalP"/>
    </source>
</evidence>
<dbReference type="Gene3D" id="4.10.410.20">
    <property type="match status" value="1"/>
</dbReference>
<dbReference type="PROSITE" id="PS00524">
    <property type="entry name" value="SMB_1"/>
    <property type="match status" value="1"/>
</dbReference>
<feature type="chain" id="PRO_5043429165" description="SMB domain-containing protein" evidence="2">
    <location>
        <begin position="24"/>
        <end position="142"/>
    </location>
</feature>
<dbReference type="PANTHER" id="PTHR20920:SF5">
    <property type="entry name" value="SMB DOMAIN-CONTAINING PROTEIN"/>
    <property type="match status" value="1"/>
</dbReference>
<name>A0AAV8VRD3_9CUCU</name>
<keyword evidence="1" id="KW-1015">Disulfide bond</keyword>
<keyword evidence="2" id="KW-0732">Signal</keyword>
<feature type="domain" description="SMB" evidence="3">
    <location>
        <begin position="28"/>
        <end position="89"/>
    </location>
</feature>
<dbReference type="PROSITE" id="PS51257">
    <property type="entry name" value="PROKAR_LIPOPROTEIN"/>
    <property type="match status" value="1"/>
</dbReference>
<reference evidence="4 5" key="1">
    <citation type="journal article" date="2023" name="Insect Mol. Biol.">
        <title>Genome sequencing provides insights into the evolution of gene families encoding plant cell wall-degrading enzymes in longhorned beetles.</title>
        <authorList>
            <person name="Shin N.R."/>
            <person name="Okamura Y."/>
            <person name="Kirsch R."/>
            <person name="Pauchet Y."/>
        </authorList>
    </citation>
    <scope>NUCLEOTIDE SEQUENCE [LARGE SCALE GENOMIC DNA]</scope>
    <source>
        <strain evidence="4">EAD_L_NR</strain>
    </source>
</reference>
<evidence type="ECO:0000259" key="3">
    <source>
        <dbReference type="PROSITE" id="PS50958"/>
    </source>
</evidence>
<evidence type="ECO:0000313" key="5">
    <source>
        <dbReference type="Proteomes" id="UP001159042"/>
    </source>
</evidence>
<dbReference type="EMBL" id="JANEYG010000041">
    <property type="protein sequence ID" value="KAJ8916521.1"/>
    <property type="molecule type" value="Genomic_DNA"/>
</dbReference>
<dbReference type="InterPro" id="IPR001212">
    <property type="entry name" value="Somatomedin_B_dom"/>
</dbReference>
<feature type="signal peptide" evidence="2">
    <location>
        <begin position="1"/>
        <end position="23"/>
    </location>
</feature>
<dbReference type="Pfam" id="PF01033">
    <property type="entry name" value="Somatomedin_B"/>
    <property type="match status" value="1"/>
</dbReference>
<keyword evidence="5" id="KW-1185">Reference proteome</keyword>
<dbReference type="Proteomes" id="UP001159042">
    <property type="component" value="Unassembled WGS sequence"/>
</dbReference>
<dbReference type="AlphaFoldDB" id="A0AAV8VRD3"/>
<evidence type="ECO:0000256" key="1">
    <source>
        <dbReference type="ARBA" id="ARBA00023157"/>
    </source>
</evidence>
<dbReference type="PROSITE" id="PS50958">
    <property type="entry name" value="SMB_2"/>
    <property type="match status" value="1"/>
</dbReference>
<accession>A0AAV8VRD3</accession>
<comment type="caution">
    <text evidence="4">The sequence shown here is derived from an EMBL/GenBank/DDBJ whole genome shotgun (WGS) entry which is preliminary data.</text>
</comment>
<organism evidence="4 5">
    <name type="scientific">Exocentrus adspersus</name>
    <dbReference type="NCBI Taxonomy" id="1586481"/>
    <lineage>
        <taxon>Eukaryota</taxon>
        <taxon>Metazoa</taxon>
        <taxon>Ecdysozoa</taxon>
        <taxon>Arthropoda</taxon>
        <taxon>Hexapoda</taxon>
        <taxon>Insecta</taxon>
        <taxon>Pterygota</taxon>
        <taxon>Neoptera</taxon>
        <taxon>Endopterygota</taxon>
        <taxon>Coleoptera</taxon>
        <taxon>Polyphaga</taxon>
        <taxon>Cucujiformia</taxon>
        <taxon>Chrysomeloidea</taxon>
        <taxon>Cerambycidae</taxon>
        <taxon>Lamiinae</taxon>
        <taxon>Acanthocinini</taxon>
        <taxon>Exocentrus</taxon>
    </lineage>
</organism>
<proteinExistence type="predicted"/>
<sequence>MARVPLPFQLVAFLCMFAPGVFSGSCREAKLCCAGRDSSCVVQKAPLNAIIEDLSDKPCYCDHACLKLGDCCSDFKEACGGGRLHNERSDWAEPNTEVFPSRIDRVPERNVTKLDWGSPERGLQFPRVEIVFFLVFTRRLLS</sequence>
<dbReference type="InterPro" id="IPR036024">
    <property type="entry name" value="Somatomedin_B-like_dom_sf"/>
</dbReference>
<gene>
    <name evidence="4" type="ORF">NQ315_000163</name>
</gene>
<dbReference type="PANTHER" id="PTHR20920">
    <property type="entry name" value="RPE-SPONDIN"/>
    <property type="match status" value="1"/>
</dbReference>
<protein>
    <recommendedName>
        <fullName evidence="3">SMB domain-containing protein</fullName>
    </recommendedName>
</protein>
<dbReference type="SUPFAM" id="SSF90188">
    <property type="entry name" value="Somatomedin B domain"/>
    <property type="match status" value="1"/>
</dbReference>
<dbReference type="InterPro" id="IPR039942">
    <property type="entry name" value="SBSPO"/>
</dbReference>
<evidence type="ECO:0000313" key="4">
    <source>
        <dbReference type="EMBL" id="KAJ8916521.1"/>
    </source>
</evidence>